<accession>A0AB34JTB5</accession>
<reference evidence="1 2" key="1">
    <citation type="journal article" date="2024" name="Science">
        <title>Giant polyketide synthase enzymes in the biosynthesis of giant marine polyether toxins.</title>
        <authorList>
            <person name="Fallon T.R."/>
            <person name="Shende V.V."/>
            <person name="Wierzbicki I.H."/>
            <person name="Pendleton A.L."/>
            <person name="Watervoot N.F."/>
            <person name="Auber R.P."/>
            <person name="Gonzalez D.J."/>
            <person name="Wisecaver J.H."/>
            <person name="Moore B.S."/>
        </authorList>
    </citation>
    <scope>NUCLEOTIDE SEQUENCE [LARGE SCALE GENOMIC DNA]</scope>
    <source>
        <strain evidence="1 2">12B1</strain>
    </source>
</reference>
<protein>
    <recommendedName>
        <fullName evidence="3">Nuclear pore protein</fullName>
    </recommendedName>
</protein>
<name>A0AB34JTB5_PRYPA</name>
<keyword evidence="2" id="KW-1185">Reference proteome</keyword>
<comment type="caution">
    <text evidence="1">The sequence shown here is derived from an EMBL/GenBank/DDBJ whole genome shotgun (WGS) entry which is preliminary data.</text>
</comment>
<gene>
    <name evidence="1" type="ORF">AB1Y20_019032</name>
</gene>
<dbReference type="Proteomes" id="UP001515480">
    <property type="component" value="Unassembled WGS sequence"/>
</dbReference>
<dbReference type="AlphaFoldDB" id="A0AB34JTB5"/>
<evidence type="ECO:0008006" key="3">
    <source>
        <dbReference type="Google" id="ProtNLM"/>
    </source>
</evidence>
<evidence type="ECO:0000313" key="2">
    <source>
        <dbReference type="Proteomes" id="UP001515480"/>
    </source>
</evidence>
<proteinExistence type="predicted"/>
<organism evidence="1 2">
    <name type="scientific">Prymnesium parvum</name>
    <name type="common">Toxic golden alga</name>
    <dbReference type="NCBI Taxonomy" id="97485"/>
    <lineage>
        <taxon>Eukaryota</taxon>
        <taxon>Haptista</taxon>
        <taxon>Haptophyta</taxon>
        <taxon>Prymnesiophyceae</taxon>
        <taxon>Prymnesiales</taxon>
        <taxon>Prymnesiaceae</taxon>
        <taxon>Prymnesium</taxon>
    </lineage>
</organism>
<sequence length="603" mass="66059">MDGAATVLARMTHLVSTHQPRLLRAVGAALDEADKLPATPAPPCHADTLAQLCESFGINTEYQRSGKVGVGNDKLLYDARRLLVMLQKSLSVDEILVPPPVGQWSGTESGAPLSSSVGQAFAGMAGDMSLTNSADSDADNPTDPLKVVRCYWLAAVTLIPEVPSWQTAQTAALPVSEPLPMAMRAVMQAFYGDATQVAQMATYLAAVDAKEKRGGDLDKSSLAALYILQNTKAVLLKAQLVELLNFFRSVQRHLALSAANLLPTSPANLSSPDYNNDELQPFAHLDPPRQGQSVIDLSMPLGAADIGAPVHCPALGPNRSSERSDQAVADQCRGVDIRDSTRWIGGRESHWTRDQPISPSPSEGMTPRSVKLRCVRNGLGTRVLHQVVIADLHTLVVEVAATASHFEHARHKAGKEHVIPQRNSLRRASSAKAIDLMKRQAEFDDQAAEDCAWIAQLITDTMALRPRLDLDALSCDDAYASSTLVLRLKTTLLHRVLGHHVQAVETHMAALQHYSEATRLRRDSERFSTPADRRCASIALQIEARLRALVVELEKSVEKALRNDLPPVMYTRMEALILMQASNFFVWPRMKRAVRCDSRFWNR</sequence>
<evidence type="ECO:0000313" key="1">
    <source>
        <dbReference type="EMBL" id="KAL1524123.1"/>
    </source>
</evidence>
<dbReference type="EMBL" id="JBGBPQ010000005">
    <property type="protein sequence ID" value="KAL1524123.1"/>
    <property type="molecule type" value="Genomic_DNA"/>
</dbReference>